<proteinExistence type="predicted"/>
<evidence type="ECO:0000313" key="2">
    <source>
        <dbReference type="EMBL" id="ADI21938.1"/>
    </source>
</evidence>
<organism evidence="2">
    <name type="scientific">uncultured nuHF2 cluster bacterium HF0130_29D04</name>
    <dbReference type="NCBI Taxonomy" id="723587"/>
    <lineage>
        <taxon>Bacteria</taxon>
        <taxon>environmental samples</taxon>
    </lineage>
</organism>
<sequence length="154" mass="16702">MSIGLFFMSGCSTGLPDVGINSAPSNKESKNKPSPNTFSQFQDIPLPDGSEMDLERTVVLGAPEKWVGRLVLAVSLHPSKAFDFFKQQTPSFGWEEVSSVRSAISFLTYTSSDRALTIQISGKTLRGSELILTMSPKGSSLQTGFSKPPVNKLR</sequence>
<feature type="region of interest" description="Disordered" evidence="1">
    <location>
        <begin position="18"/>
        <end position="38"/>
    </location>
</feature>
<feature type="compositionally biased region" description="Polar residues" evidence="1">
    <location>
        <begin position="22"/>
        <end position="38"/>
    </location>
</feature>
<protein>
    <submittedName>
        <fullName evidence="2">Uncharacterized protein</fullName>
    </submittedName>
</protein>
<reference evidence="2" key="1">
    <citation type="submission" date="2010-01" db="EMBL/GenBank/DDBJ databases">
        <title>Genome fragments of uncultured bacteria from the North Pacific subtropical Gyre.</title>
        <authorList>
            <person name="Pham V.D."/>
            <person name="Delong E.F."/>
        </authorList>
    </citation>
    <scope>NUCLEOTIDE SEQUENCE</scope>
</reference>
<dbReference type="AlphaFoldDB" id="E7C3B4"/>
<dbReference type="EMBL" id="GU567970">
    <property type="protein sequence ID" value="ADI21938.1"/>
    <property type="molecule type" value="Genomic_DNA"/>
</dbReference>
<name>E7C3B4_9BACT</name>
<accession>E7C3B4</accession>
<evidence type="ECO:0000256" key="1">
    <source>
        <dbReference type="SAM" id="MobiDB-lite"/>
    </source>
</evidence>